<dbReference type="Gene3D" id="2.60.120.1540">
    <property type="match status" value="1"/>
</dbReference>
<feature type="domain" description="Alpha-2-macroglobulin" evidence="10">
    <location>
        <begin position="763"/>
        <end position="853"/>
    </location>
</feature>
<dbReference type="Pfam" id="PF07678">
    <property type="entry name" value="TED_complement"/>
    <property type="match status" value="1"/>
</dbReference>
<gene>
    <name evidence="13" type="primary">A2ML1</name>
</gene>
<dbReference type="Gene3D" id="2.60.40.1940">
    <property type="match status" value="1"/>
</dbReference>
<dbReference type="SUPFAM" id="SSF49410">
    <property type="entry name" value="Alpha-macroglobulin receptor domain"/>
    <property type="match status" value="1"/>
</dbReference>
<reference evidence="13" key="1">
    <citation type="submission" date="2025-08" db="UniProtKB">
        <authorList>
            <consortium name="RefSeq"/>
        </authorList>
    </citation>
    <scope>IDENTIFICATION</scope>
</reference>
<dbReference type="Pfam" id="PF07677">
    <property type="entry name" value="A2M_recep"/>
    <property type="match status" value="1"/>
</dbReference>
<dbReference type="InterPro" id="IPR041813">
    <property type="entry name" value="A2M_TED"/>
</dbReference>
<evidence type="ECO:0000256" key="7">
    <source>
        <dbReference type="ARBA" id="ARBA00023157"/>
    </source>
</evidence>
<evidence type="ECO:0000256" key="8">
    <source>
        <dbReference type="ARBA" id="ARBA00023180"/>
    </source>
</evidence>
<evidence type="ECO:0000256" key="1">
    <source>
        <dbReference type="ARBA" id="ARBA00004613"/>
    </source>
</evidence>
<keyword evidence="8" id="KW-0325">Glycoprotein</keyword>
<dbReference type="Pfam" id="PF01835">
    <property type="entry name" value="MG2"/>
    <property type="match status" value="1"/>
</dbReference>
<comment type="similarity">
    <text evidence="2">Belongs to the protease inhibitor I39 (alpha-2-macroglobulin) family.</text>
</comment>
<dbReference type="SMART" id="SM01419">
    <property type="entry name" value="Thiol-ester_cl"/>
    <property type="match status" value="1"/>
</dbReference>
<evidence type="ECO:0000313" key="12">
    <source>
        <dbReference type="Proteomes" id="UP000189705"/>
    </source>
</evidence>
<evidence type="ECO:0000256" key="5">
    <source>
        <dbReference type="ARBA" id="ARBA00022729"/>
    </source>
</evidence>
<dbReference type="PANTHER" id="PTHR11412">
    <property type="entry name" value="MACROGLOBULIN / COMPLEMENT"/>
    <property type="match status" value="1"/>
</dbReference>
<dbReference type="InterPro" id="IPR041555">
    <property type="entry name" value="MG3"/>
</dbReference>
<keyword evidence="4" id="KW-0646">Protease inhibitor</keyword>
<evidence type="ECO:0000259" key="9">
    <source>
        <dbReference type="SMART" id="SM01359"/>
    </source>
</evidence>
<sequence length="1492" mass="166806">MTADTFLIQWSPQPMFACSPFPMTHRALRKPGWDRPQGRAGLPLRSYIQSLGTCGIIANRQRGYVVVLPVQLTYPSTERLCMDLGAVKELLKLNITLETKVKTYQLLDGFTWDKRQFKCFSFLVPPPEGGMKEVVHIQMFVDENKIHEKQVLIQSINSGTFVQTDKPIYTPGQLVRFRIVTLNSSFIPLNDVYPLVELKDPNHNRIGQWLDVRPDRGITQLSFQLAAELPLGRYTISVPSRGTSSTFIVEEYVLPKFEVMVTEPAQVFTYDTAFPLKVCGRYTYGKPVQGTIRASACQKTSIWYTDHMSSTLTDLCWKYTAQTDQTGCISASVNMSFFNLVNYRFRHSIEVKATLVEAGTGLEANTIRVAPMSEQAGSLSFEDLDRYYHPGHPYSGKIKALGRDGSILKNQELILVSEAENKQSNQNLITDSTGVATFTLDTAVWNGSDVSLEGRFKFQDPGSKSRSTIPDYQNAYFRLQPYYTTTKSYLKIQRQWEELPCDQPQEVQVEYNVDPTDLGEDGDEATEILFSFYVVGNGRLIMDGQKHINIMKDTAWKGLFAIPLTFTSQLAPNPFLVVYIMFPNGGIVADKFQFKVATCFKNRVTLEFSQKQDLPGAIVTLQLGAAPNSLCAVRAVDKSVLLRTPETELSSSSVYGMFSFPNGGYPYEVDEDIDCYIPGVRPFPIPDLEPVPLDRQRHSILRFDQGADFFSFLKDTGLKILSNGKIKKPLDCSVNGIPQAFPLLGGEELGSSDSQVRQYFPETWIWDLYFINEAEEALVLFNIPDTITEWKASMFCVSESSGFGMSPTVGLVAFKPIFVDLALPYSVIRGESFMLTATVFNYLKHCMRIQVILDETEEYEVEPCKGCKYTRCLCMDEAKTYSWNVIATKLGEVNFTITAEVLDSKELCGSEKVLVPSKGWKDTLIKHLLVRPEGILVEKSHSSLLCPEGNSTSDSVSLQVPENVVPDSARAQVSLLGDIMGTVLENLDQLVQMPHGCGEQNMVLFAPIVYVLQYLEKTGQLSKELKARAVGFLQTGYQRQLQYKHKDGSYSAFGENHGESSTWLTAFVAKCFIQAQQHIFIDDKIIQQALQWMAGHQQTSGCYSSMGKLFNTAMKGGVNDDISLTAYITSALLEAGKPLSDPMVKNGLKCLRNASSIVTGIYTQALLAYVYSLAGDGARRDSLLAKLDQQAIKSGAQIHWSWKPAQLPAQDSWSQVMSVDVELTAYVLLALLMKENVTKEEIAFATGIVTWLTKQQNAYGGFASTQDTIVALQALARYGVVTFIRSGDITMTVRSGNSFQHSFHVETANRLVLQQLPLPNIPGEYSLRATGTGCVYVQTVLRYNVPPEKDGEAFFLSVKAAGDSCETAPHVLTLSISVSYEGRRSTSNMAIIEVKMLSGFHPVWGTNSYLQQQPYVQRVESEAEHLSVYLDQLDKDTQTYSFTISQDVPVRDLKPAAIKVYDYYQPDEQSMVEYTDPCQQGEVMDRDRRSLM</sequence>
<dbReference type="InterPro" id="IPR009048">
    <property type="entry name" value="A-macroglobulin_rcpt-bd"/>
</dbReference>
<dbReference type="CDD" id="cd02897">
    <property type="entry name" value="A2M_2"/>
    <property type="match status" value="1"/>
</dbReference>
<dbReference type="InterPro" id="IPR002890">
    <property type="entry name" value="MG2"/>
</dbReference>
<dbReference type="Gene3D" id="2.60.40.690">
    <property type="entry name" value="Alpha-macroglobulin, receptor-binding domain"/>
    <property type="match status" value="1"/>
</dbReference>
<dbReference type="RefSeq" id="XP_025070172.1">
    <property type="nucleotide sequence ID" value="XM_025214387.1"/>
</dbReference>
<dbReference type="InterPro" id="IPR040839">
    <property type="entry name" value="MG4"/>
</dbReference>
<dbReference type="STRING" id="38654.A0A3Q0HET1"/>
<dbReference type="FunFam" id="2.60.40.1930:FF:000001">
    <property type="entry name" value="CD109 isoform 3"/>
    <property type="match status" value="1"/>
</dbReference>
<dbReference type="SMART" id="SM01359">
    <property type="entry name" value="A2M_N_2"/>
    <property type="match status" value="1"/>
</dbReference>
<keyword evidence="7" id="KW-1015">Disulfide bond</keyword>
<dbReference type="InterPro" id="IPR050473">
    <property type="entry name" value="A2M/Complement_sys"/>
</dbReference>
<dbReference type="GO" id="GO:0005615">
    <property type="term" value="C:extracellular space"/>
    <property type="evidence" value="ECO:0007669"/>
    <property type="project" value="InterPro"/>
</dbReference>
<dbReference type="InterPro" id="IPR011626">
    <property type="entry name" value="Alpha-macroglobulin_TED"/>
</dbReference>
<organism evidence="12 13">
    <name type="scientific">Alligator sinensis</name>
    <name type="common">Chinese alligator</name>
    <dbReference type="NCBI Taxonomy" id="38654"/>
    <lineage>
        <taxon>Eukaryota</taxon>
        <taxon>Metazoa</taxon>
        <taxon>Chordata</taxon>
        <taxon>Craniata</taxon>
        <taxon>Vertebrata</taxon>
        <taxon>Euteleostomi</taxon>
        <taxon>Archelosauria</taxon>
        <taxon>Archosauria</taxon>
        <taxon>Crocodylia</taxon>
        <taxon>Alligatoridae</taxon>
        <taxon>Alligatorinae</taxon>
        <taxon>Alligator</taxon>
    </lineage>
</organism>
<dbReference type="InParanoid" id="A0A3Q0HET1"/>
<name>A0A3Q0HET1_ALLSI</name>
<dbReference type="InterPro" id="IPR047565">
    <property type="entry name" value="Alpha-macroglob_thiol-ester_cl"/>
</dbReference>
<dbReference type="Pfam" id="PF00207">
    <property type="entry name" value="A2M"/>
    <property type="match status" value="1"/>
</dbReference>
<dbReference type="SMART" id="SM01360">
    <property type="entry name" value="A2M"/>
    <property type="match status" value="1"/>
</dbReference>
<dbReference type="Pfam" id="PF17791">
    <property type="entry name" value="MG3"/>
    <property type="match status" value="1"/>
</dbReference>
<evidence type="ECO:0000256" key="2">
    <source>
        <dbReference type="ARBA" id="ARBA00010952"/>
    </source>
</evidence>
<proteinExistence type="inferred from homology"/>
<accession>A0A3Q0HET1</accession>
<dbReference type="GeneID" id="102377137"/>
<comment type="subcellular location">
    <subcellularLocation>
        <location evidence="1">Secreted</location>
    </subcellularLocation>
</comment>
<keyword evidence="12" id="KW-1185">Reference proteome</keyword>
<dbReference type="PANTHER" id="PTHR11412:SF182">
    <property type="entry name" value="ALPHA-2-MACROGLOBULIN-LIKE PROTEIN 1"/>
    <property type="match status" value="1"/>
</dbReference>
<dbReference type="PROSITE" id="PS00477">
    <property type="entry name" value="ALPHA_2_MACROGLOBULIN"/>
    <property type="match status" value="1"/>
</dbReference>
<dbReference type="InterPro" id="IPR036595">
    <property type="entry name" value="A-macroglobulin_rcpt-bd_sf"/>
</dbReference>
<evidence type="ECO:0000259" key="11">
    <source>
        <dbReference type="SMART" id="SM01361"/>
    </source>
</evidence>
<dbReference type="Gene3D" id="2.20.130.20">
    <property type="match status" value="1"/>
</dbReference>
<dbReference type="InterPro" id="IPR014756">
    <property type="entry name" value="Ig_E-set"/>
</dbReference>
<dbReference type="InterPro" id="IPR011625">
    <property type="entry name" value="A2M_N_BRD"/>
</dbReference>
<dbReference type="SUPFAM" id="SSF48239">
    <property type="entry name" value="Terpenoid cyclases/Protein prenyltransferases"/>
    <property type="match status" value="1"/>
</dbReference>
<evidence type="ECO:0000256" key="3">
    <source>
        <dbReference type="ARBA" id="ARBA00022525"/>
    </source>
</evidence>
<dbReference type="InterPro" id="IPR008930">
    <property type="entry name" value="Terpenoid_cyclase/PrenylTrfase"/>
</dbReference>
<keyword evidence="6" id="KW-0722">Serine protease inhibitor</keyword>
<dbReference type="CTD" id="144568"/>
<dbReference type="Pfam" id="PF07703">
    <property type="entry name" value="A2M_BRD"/>
    <property type="match status" value="1"/>
</dbReference>
<dbReference type="Proteomes" id="UP000189705">
    <property type="component" value="Unplaced"/>
</dbReference>
<dbReference type="SUPFAM" id="SSF81296">
    <property type="entry name" value="E set domains"/>
    <property type="match status" value="1"/>
</dbReference>
<feature type="domain" description="Alpha-2-macroglobulin bait region" evidence="9">
    <location>
        <begin position="490"/>
        <end position="643"/>
    </location>
</feature>
<dbReference type="Gene3D" id="2.60.40.10">
    <property type="entry name" value="Immunoglobulins"/>
    <property type="match status" value="2"/>
</dbReference>
<dbReference type="GO" id="GO:0004867">
    <property type="term" value="F:serine-type endopeptidase inhibitor activity"/>
    <property type="evidence" value="ECO:0007669"/>
    <property type="project" value="UniProtKB-KW"/>
</dbReference>
<dbReference type="InterPro" id="IPR001599">
    <property type="entry name" value="Macroglobln_a2"/>
</dbReference>
<evidence type="ECO:0000256" key="6">
    <source>
        <dbReference type="ARBA" id="ARBA00022900"/>
    </source>
</evidence>
<feature type="domain" description="Alpha-macroglobulin receptor-binding" evidence="11">
    <location>
        <begin position="1387"/>
        <end position="1474"/>
    </location>
</feature>
<protein>
    <submittedName>
        <fullName evidence="13">Alpha-2-macroglobulin-like protein 1 isoform X1</fullName>
    </submittedName>
</protein>
<dbReference type="Gene3D" id="2.60.40.1930">
    <property type="match status" value="2"/>
</dbReference>
<dbReference type="Pfam" id="PF17789">
    <property type="entry name" value="MG4"/>
    <property type="match status" value="1"/>
</dbReference>
<keyword evidence="5" id="KW-0732">Signal</keyword>
<dbReference type="SMART" id="SM01361">
    <property type="entry name" value="A2M_recep"/>
    <property type="match status" value="1"/>
</dbReference>
<dbReference type="Gene3D" id="1.50.10.20">
    <property type="match status" value="1"/>
</dbReference>
<evidence type="ECO:0000313" key="13">
    <source>
        <dbReference type="RefSeq" id="XP_025070172.1"/>
    </source>
</evidence>
<dbReference type="InterPro" id="IPR019742">
    <property type="entry name" value="MacrogloblnA2_CS"/>
</dbReference>
<keyword evidence="3" id="KW-0964">Secreted</keyword>
<dbReference type="InterPro" id="IPR013783">
    <property type="entry name" value="Ig-like_fold"/>
</dbReference>
<evidence type="ECO:0000259" key="10">
    <source>
        <dbReference type="SMART" id="SM01360"/>
    </source>
</evidence>
<dbReference type="FunFam" id="1.50.10.20:FF:000001">
    <property type="entry name" value="CD109 isoform 1"/>
    <property type="match status" value="1"/>
</dbReference>
<evidence type="ECO:0000256" key="4">
    <source>
        <dbReference type="ARBA" id="ARBA00022690"/>
    </source>
</evidence>